<keyword evidence="2" id="KW-0813">Transport</keyword>
<evidence type="ECO:0000256" key="4">
    <source>
        <dbReference type="SAM" id="SignalP"/>
    </source>
</evidence>
<dbReference type="Pfam" id="PF00496">
    <property type="entry name" value="SBP_bac_5"/>
    <property type="match status" value="1"/>
</dbReference>
<dbReference type="PIRSF" id="PIRSF002741">
    <property type="entry name" value="MppA"/>
    <property type="match status" value="1"/>
</dbReference>
<dbReference type="GO" id="GO:0043190">
    <property type="term" value="C:ATP-binding cassette (ABC) transporter complex"/>
    <property type="evidence" value="ECO:0007669"/>
    <property type="project" value="InterPro"/>
</dbReference>
<keyword evidence="3 4" id="KW-0732">Signal</keyword>
<feature type="signal peptide" evidence="4">
    <location>
        <begin position="1"/>
        <end position="27"/>
    </location>
</feature>
<evidence type="ECO:0000256" key="3">
    <source>
        <dbReference type="ARBA" id="ARBA00022729"/>
    </source>
</evidence>
<comment type="caution">
    <text evidence="6">The sequence shown here is derived from an EMBL/GenBank/DDBJ whole genome shotgun (WGS) entry which is preliminary data.</text>
</comment>
<dbReference type="SUPFAM" id="SSF53850">
    <property type="entry name" value="Periplasmic binding protein-like II"/>
    <property type="match status" value="1"/>
</dbReference>
<dbReference type="GO" id="GO:0030288">
    <property type="term" value="C:outer membrane-bounded periplasmic space"/>
    <property type="evidence" value="ECO:0007669"/>
    <property type="project" value="UniProtKB-ARBA"/>
</dbReference>
<name>A0A4V1MS11_9BURK</name>
<organism evidence="6 7">
    <name type="scientific">Achromobacter aloeverae</name>
    <dbReference type="NCBI Taxonomy" id="1750518"/>
    <lineage>
        <taxon>Bacteria</taxon>
        <taxon>Pseudomonadati</taxon>
        <taxon>Pseudomonadota</taxon>
        <taxon>Betaproteobacteria</taxon>
        <taxon>Burkholderiales</taxon>
        <taxon>Alcaligenaceae</taxon>
        <taxon>Achromobacter</taxon>
    </lineage>
</organism>
<feature type="chain" id="PRO_5020371642" evidence="4">
    <location>
        <begin position="28"/>
        <end position="551"/>
    </location>
</feature>
<evidence type="ECO:0000259" key="5">
    <source>
        <dbReference type="Pfam" id="PF00496"/>
    </source>
</evidence>
<dbReference type="InterPro" id="IPR030678">
    <property type="entry name" value="Peptide/Ni-bd"/>
</dbReference>
<dbReference type="RefSeq" id="WP_129151230.1">
    <property type="nucleotide sequence ID" value="NZ_JBHSDO010000011.1"/>
</dbReference>
<reference evidence="6 7" key="1">
    <citation type="journal article" date="2017" name="Int. J. Syst. Evol. Microbiol.">
        <title>Achromobacter aloeverae sp. nov., isolated from the root of Aloe vera (L.) Burm.f.</title>
        <authorList>
            <person name="Kuncharoen N."/>
            <person name="Muramatsu Y."/>
            <person name="Shibata C."/>
            <person name="Kamakura Y."/>
            <person name="Nakagawa Y."/>
            <person name="Tanasupawat S."/>
        </authorList>
    </citation>
    <scope>NUCLEOTIDE SEQUENCE [LARGE SCALE GENOMIC DNA]</scope>
    <source>
        <strain evidence="6 7">AVA-1</strain>
    </source>
</reference>
<dbReference type="CDD" id="cd08498">
    <property type="entry name" value="PBP2_NikA_DppA_OppA_like_2"/>
    <property type="match status" value="1"/>
</dbReference>
<dbReference type="Gene3D" id="3.40.190.10">
    <property type="entry name" value="Periplasmic binding protein-like II"/>
    <property type="match status" value="1"/>
</dbReference>
<evidence type="ECO:0000313" key="6">
    <source>
        <dbReference type="EMBL" id="RXN87860.1"/>
    </source>
</evidence>
<dbReference type="PANTHER" id="PTHR30290:SF9">
    <property type="entry name" value="OLIGOPEPTIDE-BINDING PROTEIN APPA"/>
    <property type="match status" value="1"/>
</dbReference>
<dbReference type="InterPro" id="IPR039424">
    <property type="entry name" value="SBP_5"/>
</dbReference>
<dbReference type="OrthoDB" id="9801799at2"/>
<gene>
    <name evidence="6" type="ORF">C7R54_14825</name>
</gene>
<dbReference type="GO" id="GO:0015833">
    <property type="term" value="P:peptide transport"/>
    <property type="evidence" value="ECO:0007669"/>
    <property type="project" value="TreeGrafter"/>
</dbReference>
<evidence type="ECO:0000256" key="2">
    <source>
        <dbReference type="ARBA" id="ARBA00022448"/>
    </source>
</evidence>
<protein>
    <submittedName>
        <fullName evidence="6">Transporter</fullName>
    </submittedName>
</protein>
<dbReference type="PANTHER" id="PTHR30290">
    <property type="entry name" value="PERIPLASMIC BINDING COMPONENT OF ABC TRANSPORTER"/>
    <property type="match status" value="1"/>
</dbReference>
<dbReference type="AlphaFoldDB" id="A0A4V1MS11"/>
<keyword evidence="7" id="KW-1185">Reference proteome</keyword>
<dbReference type="Proteomes" id="UP000290849">
    <property type="component" value="Unassembled WGS sequence"/>
</dbReference>
<feature type="domain" description="Solute-binding protein family 5" evidence="5">
    <location>
        <begin position="81"/>
        <end position="465"/>
    </location>
</feature>
<sequence length="551" mass="60036">MTVRIPKAALAAALMAGLALATGGARAQVQSQAQAQAQTLRIGLASEPTSMDPHYHQATPNDALSAQVFETLVASDARMNLVPGLATAWKPVDDTTWEFTLRQGVRFSNGQPFTPEDVMFTFCRVLNNPQAIAGSYENVAKKIAAMSVKDGSTLVVKTKAPYPLLANELTRIWILWSGIAQHEQIRFDPAHNCGVTGPWPKMEDFNSGKNAIGTGPYTFKSFVRGTAITLARNEDYWGTKPAWKEVRMTPVPGAGPRMTGLLAGDFDLIENPAARDLKRLDGDKKHKYVVTPSVRVLFLQMDVARSPSPQVQAPGGGNPLQDVRVRRAISMAIDRKTIAQRIMDGAATPANQFLPDGMFGALPHAPELKYDPAAAKKLLAEAGYPNGFSMTLSATNDRYINDAAVAQAVAQYLTRIGIKTEVNAMTRSLFFPQRAKREFSFAMGGWGSDTGEASSFLTYWVTSLDKQAGVGTSNYGGYSDPEFDKVFRQAITTVDPGQREKLLQQAVRRAMDLLPSIPLHFESSTWAFRGDITYEGRADQMTLAASAKPVR</sequence>
<dbReference type="GO" id="GO:1904680">
    <property type="term" value="F:peptide transmembrane transporter activity"/>
    <property type="evidence" value="ECO:0007669"/>
    <property type="project" value="TreeGrafter"/>
</dbReference>
<proteinExistence type="inferred from homology"/>
<dbReference type="EMBL" id="PYAL01000004">
    <property type="protein sequence ID" value="RXN87860.1"/>
    <property type="molecule type" value="Genomic_DNA"/>
</dbReference>
<evidence type="ECO:0000256" key="1">
    <source>
        <dbReference type="ARBA" id="ARBA00005695"/>
    </source>
</evidence>
<comment type="similarity">
    <text evidence="1">Belongs to the bacterial solute-binding protein 5 family.</text>
</comment>
<dbReference type="Gene3D" id="3.10.105.10">
    <property type="entry name" value="Dipeptide-binding Protein, Domain 3"/>
    <property type="match status" value="1"/>
</dbReference>
<accession>A0A4V1MS11</accession>
<dbReference type="InterPro" id="IPR000914">
    <property type="entry name" value="SBP_5_dom"/>
</dbReference>
<evidence type="ECO:0000313" key="7">
    <source>
        <dbReference type="Proteomes" id="UP000290849"/>
    </source>
</evidence>